<dbReference type="SUPFAM" id="SSF48024">
    <property type="entry name" value="N-terminal domain of DnaB helicase"/>
    <property type="match status" value="2"/>
</dbReference>
<accession>A0A6G5R8F0</accession>
<evidence type="ECO:0000256" key="1">
    <source>
        <dbReference type="ARBA" id="ARBA00022705"/>
    </source>
</evidence>
<keyword evidence="5" id="KW-0067">ATP-binding</keyword>
<dbReference type="GO" id="GO:0006260">
    <property type="term" value="P:DNA replication"/>
    <property type="evidence" value="ECO:0007669"/>
    <property type="project" value="UniProtKB-KW"/>
</dbReference>
<feature type="region of interest" description="Disordered" evidence="3">
    <location>
        <begin position="1"/>
        <end position="23"/>
    </location>
</feature>
<dbReference type="Pfam" id="PF00772">
    <property type="entry name" value="DnaB"/>
    <property type="match status" value="2"/>
</dbReference>
<dbReference type="InterPro" id="IPR036185">
    <property type="entry name" value="DNA_heli_DnaB-like_N_sf"/>
</dbReference>
<dbReference type="EMBL" id="CP021978">
    <property type="protein sequence ID" value="QCD54250.1"/>
    <property type="molecule type" value="Genomic_DNA"/>
</dbReference>
<evidence type="ECO:0000256" key="2">
    <source>
        <dbReference type="ARBA" id="ARBA00023125"/>
    </source>
</evidence>
<evidence type="ECO:0000313" key="6">
    <source>
        <dbReference type="Proteomes" id="UP000495940"/>
    </source>
</evidence>
<dbReference type="GO" id="GO:0005524">
    <property type="term" value="F:ATP binding"/>
    <property type="evidence" value="ECO:0007669"/>
    <property type="project" value="InterPro"/>
</dbReference>
<reference evidence="5 6" key="1">
    <citation type="submission" date="2017-06" db="EMBL/GenBank/DDBJ databases">
        <title>Complete Genome Sequence of Streptomyces hawaiiensis NRRL 15010 and insights into acyldepsipeptides biosynthesis.</title>
        <authorList>
            <person name="Mariita R.M."/>
            <person name="Sello J.K."/>
        </authorList>
    </citation>
    <scope>NUCLEOTIDE SEQUENCE [LARGE SCALE GENOMIC DNA]</scope>
    <source>
        <strain evidence="5 6">ATCC 12236</strain>
    </source>
</reference>
<feature type="compositionally biased region" description="Acidic residues" evidence="3">
    <location>
        <begin position="7"/>
        <end position="16"/>
    </location>
</feature>
<gene>
    <name evidence="5" type="ORF">CEB94_04830</name>
</gene>
<dbReference type="PANTHER" id="PTHR30153">
    <property type="entry name" value="REPLICATIVE DNA HELICASE DNAB"/>
    <property type="match status" value="1"/>
</dbReference>
<evidence type="ECO:0000313" key="5">
    <source>
        <dbReference type="EMBL" id="QCD54250.1"/>
    </source>
</evidence>
<organism evidence="5 6">
    <name type="scientific">Streptomyces hawaiiensis</name>
    <dbReference type="NCBI Taxonomy" id="67305"/>
    <lineage>
        <taxon>Bacteria</taxon>
        <taxon>Bacillati</taxon>
        <taxon>Actinomycetota</taxon>
        <taxon>Actinomycetes</taxon>
        <taxon>Kitasatosporales</taxon>
        <taxon>Streptomycetaceae</taxon>
        <taxon>Streptomyces</taxon>
    </lineage>
</organism>
<dbReference type="InterPro" id="IPR007693">
    <property type="entry name" value="DNA_helicase_DnaB-like_N"/>
</dbReference>
<keyword evidence="2" id="KW-0238">DNA-binding</keyword>
<dbReference type="GO" id="GO:0003677">
    <property type="term" value="F:DNA binding"/>
    <property type="evidence" value="ECO:0007669"/>
    <property type="project" value="UniProtKB-KW"/>
</dbReference>
<keyword evidence="1" id="KW-0235">DNA replication</keyword>
<dbReference type="GO" id="GO:0005829">
    <property type="term" value="C:cytosol"/>
    <property type="evidence" value="ECO:0007669"/>
    <property type="project" value="TreeGrafter"/>
</dbReference>
<protein>
    <submittedName>
        <fullName evidence="5">Replicative DNA helicase</fullName>
    </submittedName>
</protein>
<dbReference type="GO" id="GO:0003678">
    <property type="term" value="F:DNA helicase activity"/>
    <property type="evidence" value="ECO:0007669"/>
    <property type="project" value="InterPro"/>
</dbReference>
<dbReference type="KEGG" id="shaw:CEB94_04830"/>
<keyword evidence="5" id="KW-0547">Nucleotide-binding</keyword>
<dbReference type="PANTHER" id="PTHR30153:SF2">
    <property type="entry name" value="REPLICATIVE DNA HELICASE"/>
    <property type="match status" value="1"/>
</dbReference>
<feature type="domain" description="DNA helicase DnaB-like N-terminal" evidence="4">
    <location>
        <begin position="28"/>
        <end position="124"/>
    </location>
</feature>
<proteinExistence type="predicted"/>
<sequence>MPHPTDPYEDDDLDDLPDTHPPQPVRFAEQALLGALLLDPHRLGDVTGIASDSFSTAAHAALFAAISSLPPPDPAEHVKNTNWLNQVLATGREQARGLTASYLHTLIQVCPWPRHAPAYARMVEAERARRRLQSAAERLVQTVHDASLPHPVQTVLAAADALAAVVDDIASRFPPRAGVLPRTPAPPPAITPDYAEAVEEEQLLLATATAHPADIESVRWLLPDDFNLPLHAGLWQCLTALARRREPIHPVTVLWEAQQRGLLDDSCEPGEVLRMLAEPAGSVEHWGERALQRSLLTTAEHTGLRIEAYAGDPANTPLQLVVGARRALVDIAAVRTRRQHATGATPPQRRRPAPTTRAGPPTTTVAHAARSTRATRYPPRRRWPDPKGPATGRTDETPT</sequence>
<dbReference type="Gene3D" id="1.10.860.10">
    <property type="entry name" value="DNAb Helicase, Chain A"/>
    <property type="match status" value="2"/>
</dbReference>
<dbReference type="AlphaFoldDB" id="A0A6G5R8F0"/>
<evidence type="ECO:0000256" key="3">
    <source>
        <dbReference type="SAM" id="MobiDB-lite"/>
    </source>
</evidence>
<dbReference type="RefSeq" id="WP_175430955.1">
    <property type="nucleotide sequence ID" value="NZ_CP021978.1"/>
</dbReference>
<keyword evidence="5" id="KW-0347">Helicase</keyword>
<feature type="domain" description="DNA helicase DnaB-like N-terminal" evidence="4">
    <location>
        <begin position="197"/>
        <end position="277"/>
    </location>
</feature>
<evidence type="ECO:0000259" key="4">
    <source>
        <dbReference type="Pfam" id="PF00772"/>
    </source>
</evidence>
<dbReference type="Proteomes" id="UP000495940">
    <property type="component" value="Chromosome"/>
</dbReference>
<feature type="region of interest" description="Disordered" evidence="3">
    <location>
        <begin position="337"/>
        <end position="399"/>
    </location>
</feature>
<dbReference type="InterPro" id="IPR016136">
    <property type="entry name" value="DNA_helicase_N/primase_C"/>
</dbReference>
<keyword evidence="5" id="KW-0378">Hydrolase</keyword>
<keyword evidence="6" id="KW-1185">Reference proteome</keyword>
<name>A0A6G5R8F0_9ACTN</name>
<feature type="compositionally biased region" description="Low complexity" evidence="3">
    <location>
        <begin position="341"/>
        <end position="364"/>
    </location>
</feature>